<name>A0AA88DYJ4_FICCA</name>
<proteinExistence type="predicted"/>
<dbReference type="AlphaFoldDB" id="A0AA88DYJ4"/>
<accession>A0AA88DYJ4</accession>
<organism evidence="1 2">
    <name type="scientific">Ficus carica</name>
    <name type="common">Common fig</name>
    <dbReference type="NCBI Taxonomy" id="3494"/>
    <lineage>
        <taxon>Eukaryota</taxon>
        <taxon>Viridiplantae</taxon>
        <taxon>Streptophyta</taxon>
        <taxon>Embryophyta</taxon>
        <taxon>Tracheophyta</taxon>
        <taxon>Spermatophyta</taxon>
        <taxon>Magnoliopsida</taxon>
        <taxon>eudicotyledons</taxon>
        <taxon>Gunneridae</taxon>
        <taxon>Pentapetalae</taxon>
        <taxon>rosids</taxon>
        <taxon>fabids</taxon>
        <taxon>Rosales</taxon>
        <taxon>Moraceae</taxon>
        <taxon>Ficeae</taxon>
        <taxon>Ficus</taxon>
    </lineage>
</organism>
<evidence type="ECO:0000313" key="1">
    <source>
        <dbReference type="EMBL" id="GMN64148.1"/>
    </source>
</evidence>
<gene>
    <name evidence="1" type="ORF">TIFTF001_033214</name>
</gene>
<sequence length="79" mass="8384">MSWLSLSSISFRSNIPVPATVDVASMLAVPVLVAITSKLAVPVAATIAKVPEIRIISLPTPESRGPECRTVHLSPSLRH</sequence>
<dbReference type="EMBL" id="BTGU01000169">
    <property type="protein sequence ID" value="GMN64148.1"/>
    <property type="molecule type" value="Genomic_DNA"/>
</dbReference>
<protein>
    <submittedName>
        <fullName evidence="1">Uncharacterized protein</fullName>
    </submittedName>
</protein>
<reference evidence="1" key="1">
    <citation type="submission" date="2023-07" db="EMBL/GenBank/DDBJ databases">
        <title>draft genome sequence of fig (Ficus carica).</title>
        <authorList>
            <person name="Takahashi T."/>
            <person name="Nishimura K."/>
        </authorList>
    </citation>
    <scope>NUCLEOTIDE SEQUENCE</scope>
</reference>
<evidence type="ECO:0000313" key="2">
    <source>
        <dbReference type="Proteomes" id="UP001187192"/>
    </source>
</evidence>
<keyword evidence="2" id="KW-1185">Reference proteome</keyword>
<dbReference type="Proteomes" id="UP001187192">
    <property type="component" value="Unassembled WGS sequence"/>
</dbReference>
<comment type="caution">
    <text evidence="1">The sequence shown here is derived from an EMBL/GenBank/DDBJ whole genome shotgun (WGS) entry which is preliminary data.</text>
</comment>